<sequence length="63" mass="6498">MLPKLAVLFLVGMAIAALFLASPRRGRGKKGGGDRIKAAARCPECGAWIVEGARCPCGGKDKG</sequence>
<reference evidence="1 2" key="1">
    <citation type="submission" date="2016-12" db="EMBL/GenBank/DDBJ databases">
        <authorList>
            <person name="Song W.-J."/>
            <person name="Kurnit D.M."/>
        </authorList>
    </citation>
    <scope>NUCLEOTIDE SEQUENCE [LARGE SCALE GENOMIC DNA]</scope>
    <source>
        <strain evidence="1 2">CGMCC 1.10808</strain>
    </source>
</reference>
<dbReference type="STRING" id="1189325.SAMN04488119_101146"/>
<gene>
    <name evidence="1" type="ORF">SAMN05216200_103147</name>
</gene>
<dbReference type="RefSeq" id="WP_072746734.1">
    <property type="nucleotide sequence ID" value="NZ_FOHL01000001.1"/>
</dbReference>
<organism evidence="1 2">
    <name type="scientific">Oceanicella actignis</name>
    <dbReference type="NCBI Taxonomy" id="1189325"/>
    <lineage>
        <taxon>Bacteria</taxon>
        <taxon>Pseudomonadati</taxon>
        <taxon>Pseudomonadota</taxon>
        <taxon>Alphaproteobacteria</taxon>
        <taxon>Rhodobacterales</taxon>
        <taxon>Paracoccaceae</taxon>
        <taxon>Oceanicella</taxon>
    </lineage>
</organism>
<keyword evidence="2" id="KW-1185">Reference proteome</keyword>
<evidence type="ECO:0000313" key="2">
    <source>
        <dbReference type="Proteomes" id="UP000184066"/>
    </source>
</evidence>
<protein>
    <submittedName>
        <fullName evidence="1">Uncharacterized protein</fullName>
    </submittedName>
</protein>
<accession>A0A1M7SS08</accession>
<name>A0A1M7SS08_9RHOB</name>
<proteinExistence type="predicted"/>
<dbReference type="Proteomes" id="UP000184066">
    <property type="component" value="Unassembled WGS sequence"/>
</dbReference>
<evidence type="ECO:0000313" key="1">
    <source>
        <dbReference type="EMBL" id="SHN61201.1"/>
    </source>
</evidence>
<dbReference type="EMBL" id="FRDL01000003">
    <property type="protein sequence ID" value="SHN61201.1"/>
    <property type="molecule type" value="Genomic_DNA"/>
</dbReference>
<dbReference type="AlphaFoldDB" id="A0A1M7SS08"/>